<dbReference type="CDD" id="cd01832">
    <property type="entry name" value="SGNH_hydrolase_like_1"/>
    <property type="match status" value="1"/>
</dbReference>
<evidence type="ECO:0000256" key="1">
    <source>
        <dbReference type="SAM" id="MobiDB-lite"/>
    </source>
</evidence>
<evidence type="ECO:0000313" key="3">
    <source>
        <dbReference type="EMBL" id="TQL62021.1"/>
    </source>
</evidence>
<comment type="caution">
    <text evidence="3">The sequence shown here is derived from an EMBL/GenBank/DDBJ whole genome shotgun (WGS) entry which is preliminary data.</text>
</comment>
<dbReference type="InterPro" id="IPR013830">
    <property type="entry name" value="SGNH_hydro"/>
</dbReference>
<dbReference type="SUPFAM" id="SSF52266">
    <property type="entry name" value="SGNH hydrolase"/>
    <property type="match status" value="1"/>
</dbReference>
<accession>A0A542ZNT0</accession>
<proteinExistence type="predicted"/>
<dbReference type="InterPro" id="IPR053140">
    <property type="entry name" value="GDSL_Rv0518-like"/>
</dbReference>
<keyword evidence="4" id="KW-1185">Reference proteome</keyword>
<reference evidence="3 4" key="1">
    <citation type="submission" date="2019-06" db="EMBL/GenBank/DDBJ databases">
        <title>Sequencing the genomes of 1000 actinobacteria strains.</title>
        <authorList>
            <person name="Klenk H.-P."/>
        </authorList>
    </citation>
    <scope>NUCLEOTIDE SEQUENCE [LARGE SCALE GENOMIC DNA]</scope>
    <source>
        <strain evidence="3 4">DSM 4813</strain>
    </source>
</reference>
<gene>
    <name evidence="3" type="ORF">FB461_1653</name>
</gene>
<dbReference type="InterPro" id="IPR036514">
    <property type="entry name" value="SGNH_hydro_sf"/>
</dbReference>
<protein>
    <submittedName>
        <fullName evidence="3">Lysophospholipase L1-like esterase</fullName>
    </submittedName>
</protein>
<dbReference type="RefSeq" id="WP_142120940.1">
    <property type="nucleotide sequence ID" value="NZ_BAAASV010000002.1"/>
</dbReference>
<dbReference type="Gene3D" id="3.40.50.1110">
    <property type="entry name" value="SGNH hydrolase"/>
    <property type="match status" value="1"/>
</dbReference>
<name>A0A542ZNT0_RARFA</name>
<evidence type="ECO:0000313" key="4">
    <source>
        <dbReference type="Proteomes" id="UP000315389"/>
    </source>
</evidence>
<dbReference type="AlphaFoldDB" id="A0A542ZNT0"/>
<dbReference type="PANTHER" id="PTHR43784:SF2">
    <property type="entry name" value="GDSL-LIKE LIPASE_ACYLHYDROLASE, PUTATIVE (AFU_ORTHOLOGUE AFUA_2G00820)-RELATED"/>
    <property type="match status" value="1"/>
</dbReference>
<sequence>MRYVALGDSFTEGVGDDLPGGGVRGWADLVAQGLARAAGEPIHYANLAIRGRRMGPIVAEQLPQALSLSPIPTVMTFNGGGNDMLRPVYRPDRLFGLVQRVIDETASAGIALVIISGPDPSDRLPSGRRMHRLGQALTASLLAESKLHGHVSFVDNFNDPETRKAPYWSADRLHLNALGHRRVAARVLNGMGVTAEAPVAAPVAGDSSDPLRSATAELRYYREHVLPWLTRRARRRSSGDGRVAKRGQWTEVSAGEVWPDE</sequence>
<feature type="domain" description="SGNH hydrolase-type esterase" evidence="2">
    <location>
        <begin position="5"/>
        <end position="182"/>
    </location>
</feature>
<organism evidence="3 4">
    <name type="scientific">Rarobacter faecitabidus</name>
    <dbReference type="NCBI Taxonomy" id="13243"/>
    <lineage>
        <taxon>Bacteria</taxon>
        <taxon>Bacillati</taxon>
        <taxon>Actinomycetota</taxon>
        <taxon>Actinomycetes</taxon>
        <taxon>Micrococcales</taxon>
        <taxon>Rarobacteraceae</taxon>
        <taxon>Rarobacter</taxon>
    </lineage>
</organism>
<dbReference type="PANTHER" id="PTHR43784">
    <property type="entry name" value="GDSL-LIKE LIPASE/ACYLHYDROLASE, PUTATIVE (AFU_ORTHOLOGUE AFUA_2G00820)-RELATED"/>
    <property type="match status" value="1"/>
</dbReference>
<dbReference type="OrthoDB" id="3465773at2"/>
<dbReference type="Pfam" id="PF13472">
    <property type="entry name" value="Lipase_GDSL_2"/>
    <property type="match status" value="1"/>
</dbReference>
<dbReference type="EMBL" id="VFOS01000002">
    <property type="protein sequence ID" value="TQL62021.1"/>
    <property type="molecule type" value="Genomic_DNA"/>
</dbReference>
<dbReference type="Proteomes" id="UP000315389">
    <property type="component" value="Unassembled WGS sequence"/>
</dbReference>
<evidence type="ECO:0000259" key="2">
    <source>
        <dbReference type="Pfam" id="PF13472"/>
    </source>
</evidence>
<feature type="region of interest" description="Disordered" evidence="1">
    <location>
        <begin position="237"/>
        <end position="261"/>
    </location>
</feature>